<evidence type="ECO:0000313" key="2">
    <source>
        <dbReference type="Proteomes" id="UP001056120"/>
    </source>
</evidence>
<dbReference type="EMBL" id="CM042041">
    <property type="protein sequence ID" value="KAI3713117.1"/>
    <property type="molecule type" value="Genomic_DNA"/>
</dbReference>
<accession>A0ACB9ASJ1</accession>
<evidence type="ECO:0000313" key="1">
    <source>
        <dbReference type="EMBL" id="KAI3713117.1"/>
    </source>
</evidence>
<sequence length="141" mass="15028">MPKTGTFLPSFTAMKLADNPPEISLKTLPAHEFSVPPEVPRTHNFPDFDPEKPTDPPPLSPNPAPEFPGPPKPDPEIQPPGPEMPVPPNTPGGPEVVPPEWVPPNTPGGPEVVPPEWAPPNPPDVGPITPPEIPLQYTALV</sequence>
<dbReference type="Proteomes" id="UP001056120">
    <property type="component" value="Linkage Group LG24"/>
</dbReference>
<comment type="caution">
    <text evidence="1">The sequence shown here is derived from an EMBL/GenBank/DDBJ whole genome shotgun (WGS) entry which is preliminary data.</text>
</comment>
<name>A0ACB9ASJ1_9ASTR</name>
<organism evidence="1 2">
    <name type="scientific">Smallanthus sonchifolius</name>
    <dbReference type="NCBI Taxonomy" id="185202"/>
    <lineage>
        <taxon>Eukaryota</taxon>
        <taxon>Viridiplantae</taxon>
        <taxon>Streptophyta</taxon>
        <taxon>Embryophyta</taxon>
        <taxon>Tracheophyta</taxon>
        <taxon>Spermatophyta</taxon>
        <taxon>Magnoliopsida</taxon>
        <taxon>eudicotyledons</taxon>
        <taxon>Gunneridae</taxon>
        <taxon>Pentapetalae</taxon>
        <taxon>asterids</taxon>
        <taxon>campanulids</taxon>
        <taxon>Asterales</taxon>
        <taxon>Asteraceae</taxon>
        <taxon>Asteroideae</taxon>
        <taxon>Heliantheae alliance</taxon>
        <taxon>Millerieae</taxon>
        <taxon>Smallanthus</taxon>
    </lineage>
</organism>
<proteinExistence type="predicted"/>
<reference evidence="1 2" key="2">
    <citation type="journal article" date="2022" name="Mol. Ecol. Resour.">
        <title>The genomes of chicory, endive, great burdock and yacon provide insights into Asteraceae paleo-polyploidization history and plant inulin production.</title>
        <authorList>
            <person name="Fan W."/>
            <person name="Wang S."/>
            <person name="Wang H."/>
            <person name="Wang A."/>
            <person name="Jiang F."/>
            <person name="Liu H."/>
            <person name="Zhao H."/>
            <person name="Xu D."/>
            <person name="Zhang Y."/>
        </authorList>
    </citation>
    <scope>NUCLEOTIDE SEQUENCE [LARGE SCALE GENOMIC DNA]</scope>
    <source>
        <strain evidence="2">cv. Yunnan</strain>
        <tissue evidence="1">Leaves</tissue>
    </source>
</reference>
<protein>
    <submittedName>
        <fullName evidence="1">Uncharacterized protein</fullName>
    </submittedName>
</protein>
<gene>
    <name evidence="1" type="ORF">L1987_71689</name>
</gene>
<keyword evidence="2" id="KW-1185">Reference proteome</keyword>
<reference evidence="2" key="1">
    <citation type="journal article" date="2022" name="Mol. Ecol. Resour.">
        <title>The genomes of chicory, endive, great burdock and yacon provide insights into Asteraceae palaeo-polyploidization history and plant inulin production.</title>
        <authorList>
            <person name="Fan W."/>
            <person name="Wang S."/>
            <person name="Wang H."/>
            <person name="Wang A."/>
            <person name="Jiang F."/>
            <person name="Liu H."/>
            <person name="Zhao H."/>
            <person name="Xu D."/>
            <person name="Zhang Y."/>
        </authorList>
    </citation>
    <scope>NUCLEOTIDE SEQUENCE [LARGE SCALE GENOMIC DNA]</scope>
    <source>
        <strain evidence="2">cv. Yunnan</strain>
    </source>
</reference>